<dbReference type="InterPro" id="IPR038696">
    <property type="entry name" value="IalB_sf"/>
</dbReference>
<organism evidence="2 3">
    <name type="scientific">Sphingobium lignivorans</name>
    <dbReference type="NCBI Taxonomy" id="2735886"/>
    <lineage>
        <taxon>Bacteria</taxon>
        <taxon>Pseudomonadati</taxon>
        <taxon>Pseudomonadota</taxon>
        <taxon>Alphaproteobacteria</taxon>
        <taxon>Sphingomonadales</taxon>
        <taxon>Sphingomonadaceae</taxon>
        <taxon>Sphingobium</taxon>
    </lineage>
</organism>
<dbReference type="RefSeq" id="WP_184151079.1">
    <property type="nucleotide sequence ID" value="NZ_JACHKA010000001.1"/>
</dbReference>
<protein>
    <submittedName>
        <fullName evidence="2">Invasion protein IalB</fullName>
    </submittedName>
</protein>
<evidence type="ECO:0000256" key="1">
    <source>
        <dbReference type="SAM" id="SignalP"/>
    </source>
</evidence>
<keyword evidence="1" id="KW-0732">Signal</keyword>
<feature type="chain" id="PRO_5046382878" evidence="1">
    <location>
        <begin position="24"/>
        <end position="187"/>
    </location>
</feature>
<dbReference type="Proteomes" id="UP001138540">
    <property type="component" value="Unassembled WGS sequence"/>
</dbReference>
<proteinExistence type="predicted"/>
<keyword evidence="3" id="KW-1185">Reference proteome</keyword>
<evidence type="ECO:0000313" key="3">
    <source>
        <dbReference type="Proteomes" id="UP001138540"/>
    </source>
</evidence>
<dbReference type="EMBL" id="JACHKA010000001">
    <property type="protein sequence ID" value="MBB5985113.1"/>
    <property type="molecule type" value="Genomic_DNA"/>
</dbReference>
<evidence type="ECO:0000313" key="2">
    <source>
        <dbReference type="EMBL" id="MBB5985113.1"/>
    </source>
</evidence>
<sequence>MNRYSSMSLVMAAAILLLAPAQAAEPAESRAQHGDWTLLCSPRDGLPPCELAQAVTDRAGGKPVMRLSIAYGGRDDRYGVQFEVPTGIFVQGDVPVRLGEGQPLPGFRVTRCEATGCFIDRIMARKELDPFYGSEKGAIALRTSAGEPMVIPLSFKGFADGMRAMEERNRTWAKGKGGKADAAPSRP</sequence>
<name>A0ABR6NCW8_9SPHN</name>
<reference evidence="2 3" key="1">
    <citation type="submission" date="2020-08" db="EMBL/GenBank/DDBJ databases">
        <title>Exploring microbial biodiversity for novel pathways involved in the catabolism of aromatic compounds derived from lignin.</title>
        <authorList>
            <person name="Elkins J."/>
        </authorList>
    </citation>
    <scope>NUCLEOTIDE SEQUENCE [LARGE SCALE GENOMIC DNA]</scope>
    <source>
        <strain evidence="2 3">B1D3A</strain>
    </source>
</reference>
<gene>
    <name evidence="2" type="ORF">HNP60_001087</name>
</gene>
<accession>A0ABR6NCW8</accession>
<dbReference type="Gene3D" id="2.60.40.1880">
    <property type="entry name" value="Invasion associated locus B (IalB) protein"/>
    <property type="match status" value="1"/>
</dbReference>
<dbReference type="Pfam" id="PF06776">
    <property type="entry name" value="IalB"/>
    <property type="match status" value="1"/>
</dbReference>
<dbReference type="InterPro" id="IPR010642">
    <property type="entry name" value="Invasion_prot_B"/>
</dbReference>
<feature type="signal peptide" evidence="1">
    <location>
        <begin position="1"/>
        <end position="23"/>
    </location>
</feature>
<comment type="caution">
    <text evidence="2">The sequence shown here is derived from an EMBL/GenBank/DDBJ whole genome shotgun (WGS) entry which is preliminary data.</text>
</comment>